<dbReference type="Proteomes" id="UP000654482">
    <property type="component" value="Unassembled WGS sequence"/>
</dbReference>
<evidence type="ECO:0000313" key="1">
    <source>
        <dbReference type="EMBL" id="MBE9116456.1"/>
    </source>
</evidence>
<proteinExistence type="predicted"/>
<comment type="caution">
    <text evidence="1">The sequence shown here is derived from an EMBL/GenBank/DDBJ whole genome shotgun (WGS) entry which is preliminary data.</text>
</comment>
<dbReference type="InterPro" id="IPR005077">
    <property type="entry name" value="Peptidase_C11"/>
</dbReference>
<organism evidence="1 2">
    <name type="scientific">Lusitaniella coriacea LEGE 07157</name>
    <dbReference type="NCBI Taxonomy" id="945747"/>
    <lineage>
        <taxon>Bacteria</taxon>
        <taxon>Bacillati</taxon>
        <taxon>Cyanobacteriota</taxon>
        <taxon>Cyanophyceae</taxon>
        <taxon>Spirulinales</taxon>
        <taxon>Lusitaniellaceae</taxon>
        <taxon>Lusitaniella</taxon>
    </lineage>
</organism>
<sequence length="180" mass="20557">MNIKEIRNAVARFNGKIGKQIELFFFQNCNKGTMEIHHALREVANYTLASQVLLDAPNYYYESLFQFIGHSPNLNGIQLAQKIQEFERGDMYSSYTVTDNSKFSNLATVLNPLIDAILSANLQAVDVSEIPTYSYMGERYADISQLFWILTEQSGADVNKFNDFINFMQNLSVYLPNPDI</sequence>
<dbReference type="RefSeq" id="WP_194029548.1">
    <property type="nucleotide sequence ID" value="NZ_JADEWZ010000014.1"/>
</dbReference>
<accession>A0A8J7DZ81</accession>
<evidence type="ECO:0000313" key="2">
    <source>
        <dbReference type="Proteomes" id="UP000654482"/>
    </source>
</evidence>
<name>A0A8J7DZ81_9CYAN</name>
<reference evidence="1" key="1">
    <citation type="submission" date="2020-10" db="EMBL/GenBank/DDBJ databases">
        <authorList>
            <person name="Castelo-Branco R."/>
            <person name="Eusebio N."/>
            <person name="Adriana R."/>
            <person name="Vieira A."/>
            <person name="Brugerolle De Fraissinette N."/>
            <person name="Rezende De Castro R."/>
            <person name="Schneider M.P."/>
            <person name="Vasconcelos V."/>
            <person name="Leao P.N."/>
        </authorList>
    </citation>
    <scope>NUCLEOTIDE SEQUENCE</scope>
    <source>
        <strain evidence="1">LEGE 07157</strain>
    </source>
</reference>
<dbReference type="EMBL" id="JADEWZ010000014">
    <property type="protein sequence ID" value="MBE9116456.1"/>
    <property type="molecule type" value="Genomic_DNA"/>
</dbReference>
<protein>
    <submittedName>
        <fullName evidence="1">Uncharacterized protein</fullName>
    </submittedName>
</protein>
<dbReference type="Pfam" id="PF03415">
    <property type="entry name" value="Peptidase_C11"/>
    <property type="match status" value="1"/>
</dbReference>
<keyword evidence="2" id="KW-1185">Reference proteome</keyword>
<gene>
    <name evidence="1" type="ORF">IQ249_11150</name>
</gene>
<dbReference type="AlphaFoldDB" id="A0A8J7DZ81"/>